<dbReference type="PROSITE" id="PS51186">
    <property type="entry name" value="GNAT"/>
    <property type="match status" value="1"/>
</dbReference>
<evidence type="ECO:0000313" key="5">
    <source>
        <dbReference type="Proteomes" id="UP001610631"/>
    </source>
</evidence>
<evidence type="ECO:0000256" key="1">
    <source>
        <dbReference type="ARBA" id="ARBA00022679"/>
    </source>
</evidence>
<keyword evidence="5" id="KW-1185">Reference proteome</keyword>
<dbReference type="InterPro" id="IPR016181">
    <property type="entry name" value="Acyl_CoA_acyltransferase"/>
</dbReference>
<dbReference type="PANTHER" id="PTHR43877:SF2">
    <property type="entry name" value="AMINOALKYLPHOSPHONATE N-ACETYLTRANSFERASE-RELATED"/>
    <property type="match status" value="1"/>
</dbReference>
<dbReference type="EMBL" id="JBBDHD010000007">
    <property type="protein sequence ID" value="MFH7594396.1"/>
    <property type="molecule type" value="Genomic_DNA"/>
</dbReference>
<dbReference type="InterPro" id="IPR000182">
    <property type="entry name" value="GNAT_dom"/>
</dbReference>
<proteinExistence type="predicted"/>
<accession>A0ABW7P7T5</accession>
<protein>
    <submittedName>
        <fullName evidence="4">GNAT family N-acetyltransferase</fullName>
    </submittedName>
</protein>
<dbReference type="SUPFAM" id="SSF55729">
    <property type="entry name" value="Acyl-CoA N-acyltransferases (Nat)"/>
    <property type="match status" value="1"/>
</dbReference>
<feature type="domain" description="N-acetyltransferase" evidence="3">
    <location>
        <begin position="7"/>
        <end position="151"/>
    </location>
</feature>
<organism evidence="4 5">
    <name type="scientific">Streptomyces racemochromogenes</name>
    <dbReference type="NCBI Taxonomy" id="67353"/>
    <lineage>
        <taxon>Bacteria</taxon>
        <taxon>Bacillati</taxon>
        <taxon>Actinomycetota</taxon>
        <taxon>Actinomycetes</taxon>
        <taxon>Kitasatosporales</taxon>
        <taxon>Streptomycetaceae</taxon>
        <taxon>Streptomyces</taxon>
    </lineage>
</organism>
<dbReference type="InterPro" id="IPR017255">
    <property type="entry name" value="AcTrfase_GNAT_prd"/>
</dbReference>
<evidence type="ECO:0000259" key="3">
    <source>
        <dbReference type="PROSITE" id="PS51186"/>
    </source>
</evidence>
<dbReference type="PIRSF" id="PIRSF037663">
    <property type="entry name" value="Acetyltransf_GNAT_prd"/>
    <property type="match status" value="1"/>
</dbReference>
<name>A0ABW7P7T5_9ACTN</name>
<dbReference type="Gene3D" id="3.40.630.30">
    <property type="match status" value="1"/>
</dbReference>
<dbReference type="Pfam" id="PF00583">
    <property type="entry name" value="Acetyltransf_1"/>
    <property type="match status" value="1"/>
</dbReference>
<keyword evidence="2" id="KW-0012">Acyltransferase</keyword>
<dbReference type="PANTHER" id="PTHR43877">
    <property type="entry name" value="AMINOALKYLPHOSPHONATE N-ACETYLTRANSFERASE-RELATED-RELATED"/>
    <property type="match status" value="1"/>
</dbReference>
<evidence type="ECO:0000313" key="4">
    <source>
        <dbReference type="EMBL" id="MFH7594396.1"/>
    </source>
</evidence>
<dbReference type="CDD" id="cd04301">
    <property type="entry name" value="NAT_SF"/>
    <property type="match status" value="1"/>
</dbReference>
<dbReference type="RefSeq" id="WP_395508350.1">
    <property type="nucleotide sequence ID" value="NZ_JBBDHD010000007.1"/>
</dbReference>
<keyword evidence="1" id="KW-0808">Transferase</keyword>
<reference evidence="4 5" key="1">
    <citation type="submission" date="2024-03" db="EMBL/GenBank/DDBJ databases">
        <title>Whole genome sequencing of Streptomyces racemochromogenes, to identify antimicrobial biosynthetic gene clusters.</title>
        <authorList>
            <person name="Suryawanshi P."/>
            <person name="Krishnaraj P.U."/>
            <person name="Arun Y.P."/>
            <person name="Suryawanshi M.P."/>
            <person name="Rakshit O."/>
        </authorList>
    </citation>
    <scope>NUCLEOTIDE SEQUENCE [LARGE SCALE GENOMIC DNA]</scope>
    <source>
        <strain evidence="4 5">AUDT626</strain>
    </source>
</reference>
<dbReference type="InterPro" id="IPR050832">
    <property type="entry name" value="Bact_Acetyltransf"/>
</dbReference>
<gene>
    <name evidence="4" type="ORF">WDV06_04725</name>
</gene>
<comment type="caution">
    <text evidence="4">The sequence shown here is derived from an EMBL/GenBank/DDBJ whole genome shotgun (WGS) entry which is preliminary data.</text>
</comment>
<sequence length="157" mass="17259">MIRVMHTQITSAGMADIHQVLADHHRYWGERDLRSLHLPALVQEFGETCLVARAEDGIHGYVIGFVTPTGTGYVHLIATRDDARGTGLGRRLYAAFADAAHRHGALRLKAITSLGNTGSIAFHRRLGFDAKTVDDYNGPDQAMVVFHRALPFDATQP</sequence>
<dbReference type="Proteomes" id="UP001610631">
    <property type="component" value="Unassembled WGS sequence"/>
</dbReference>
<evidence type="ECO:0000256" key="2">
    <source>
        <dbReference type="ARBA" id="ARBA00023315"/>
    </source>
</evidence>